<proteinExistence type="predicted"/>
<feature type="domain" description="Hemerythrin-like" evidence="1">
    <location>
        <begin position="8"/>
        <end position="115"/>
    </location>
</feature>
<reference evidence="2 3" key="1">
    <citation type="journal article" date="2016" name="Sci. Rep.">
        <title>Metabolic traits of an uncultured archaeal lineage -MSBL1- from brine pools of the Red Sea.</title>
        <authorList>
            <person name="Mwirichia R."/>
            <person name="Alam I."/>
            <person name="Rashid M."/>
            <person name="Vinu M."/>
            <person name="Ba-Alawi W."/>
            <person name="Anthony Kamau A."/>
            <person name="Kamanda Ngugi D."/>
            <person name="Goker M."/>
            <person name="Klenk H.P."/>
            <person name="Bajic V."/>
            <person name="Stingl U."/>
        </authorList>
    </citation>
    <scope>NUCLEOTIDE SEQUENCE [LARGE SCALE GENOMIC DNA]</scope>
    <source>
        <strain evidence="2">SCGC-AAA382F02</strain>
    </source>
</reference>
<gene>
    <name evidence="2" type="ORF">AKJ53_01430</name>
</gene>
<dbReference type="InterPro" id="IPR012312">
    <property type="entry name" value="Hemerythrin-like"/>
</dbReference>
<accession>A0A133VI25</accession>
<dbReference type="Gene3D" id="1.20.120.520">
    <property type="entry name" value="nmb1532 protein domain like"/>
    <property type="match status" value="1"/>
</dbReference>
<dbReference type="AlphaFoldDB" id="A0A133VI25"/>
<dbReference type="Pfam" id="PF01814">
    <property type="entry name" value="Hemerythrin"/>
    <property type="match status" value="1"/>
</dbReference>
<dbReference type="Proteomes" id="UP000070491">
    <property type="component" value="Unassembled WGS sequence"/>
</dbReference>
<dbReference type="EMBL" id="LHYG01000016">
    <property type="protein sequence ID" value="KXB06077.1"/>
    <property type="molecule type" value="Genomic_DNA"/>
</dbReference>
<keyword evidence="3" id="KW-1185">Reference proteome</keyword>
<organism evidence="2 3">
    <name type="scientific">candidate division MSBL1 archaeon SCGC-AAA382F02</name>
    <dbReference type="NCBI Taxonomy" id="1698282"/>
    <lineage>
        <taxon>Archaea</taxon>
        <taxon>Methanobacteriati</taxon>
        <taxon>Methanobacteriota</taxon>
        <taxon>candidate division MSBL1</taxon>
    </lineage>
</organism>
<evidence type="ECO:0000313" key="2">
    <source>
        <dbReference type="EMBL" id="KXB06077.1"/>
    </source>
</evidence>
<evidence type="ECO:0000313" key="3">
    <source>
        <dbReference type="Proteomes" id="UP000070491"/>
    </source>
</evidence>
<name>A0A133VI25_9EURY</name>
<evidence type="ECO:0000259" key="1">
    <source>
        <dbReference type="Pfam" id="PF01814"/>
    </source>
</evidence>
<sequence>MTKITIDLIEEFSKDHYTVMEKLNSIADAADNQDEARIRTLAKELDELLGPHFYFEEMDLYPATKRFVGEERVEEYIEDHEPVAPTLENLKELEEISPEKAEEIKDKLTSFYKHVNDCEGTTVLVDALLEEEKNELASKFEKYRKDIGSLTSWKKES</sequence>
<protein>
    <recommendedName>
        <fullName evidence="1">Hemerythrin-like domain-containing protein</fullName>
    </recommendedName>
</protein>
<comment type="caution">
    <text evidence="2">The sequence shown here is derived from an EMBL/GenBank/DDBJ whole genome shotgun (WGS) entry which is preliminary data.</text>
</comment>